<accession>A0AAD4JMN2</accession>
<organism evidence="1 2">
    <name type="scientific">Perilla frutescens var. hirtella</name>
    <name type="common">Perilla citriodora</name>
    <name type="synonym">Perilla setoyensis</name>
    <dbReference type="NCBI Taxonomy" id="608512"/>
    <lineage>
        <taxon>Eukaryota</taxon>
        <taxon>Viridiplantae</taxon>
        <taxon>Streptophyta</taxon>
        <taxon>Embryophyta</taxon>
        <taxon>Tracheophyta</taxon>
        <taxon>Spermatophyta</taxon>
        <taxon>Magnoliopsida</taxon>
        <taxon>eudicotyledons</taxon>
        <taxon>Gunneridae</taxon>
        <taxon>Pentapetalae</taxon>
        <taxon>asterids</taxon>
        <taxon>lamiids</taxon>
        <taxon>Lamiales</taxon>
        <taxon>Lamiaceae</taxon>
        <taxon>Nepetoideae</taxon>
        <taxon>Elsholtzieae</taxon>
        <taxon>Perilla</taxon>
    </lineage>
</organism>
<keyword evidence="2" id="KW-1185">Reference proteome</keyword>
<evidence type="ECO:0000313" key="1">
    <source>
        <dbReference type="EMBL" id="KAH6836241.1"/>
    </source>
</evidence>
<sequence length="73" mass="8064">MGMIDCLDVLFAGDIDLQAKIVNEEFPKYRTKELIFGKAIAVKGCSSNDAKFDPIHPVVKGIGVHLKGYIQKE</sequence>
<protein>
    <submittedName>
        <fullName evidence="1">Uncharacterized protein</fullName>
    </submittedName>
</protein>
<evidence type="ECO:0000313" key="2">
    <source>
        <dbReference type="Proteomes" id="UP001190926"/>
    </source>
</evidence>
<reference evidence="1 2" key="1">
    <citation type="journal article" date="2021" name="Nat. Commun.">
        <title>Incipient diploidization of the medicinal plant Perilla within 10,000 years.</title>
        <authorList>
            <person name="Zhang Y."/>
            <person name="Shen Q."/>
            <person name="Leng L."/>
            <person name="Zhang D."/>
            <person name="Chen S."/>
            <person name="Shi Y."/>
            <person name="Ning Z."/>
            <person name="Chen S."/>
        </authorList>
    </citation>
    <scope>NUCLEOTIDE SEQUENCE [LARGE SCALE GENOMIC DNA]</scope>
    <source>
        <strain evidence="2">cv. PC099</strain>
    </source>
</reference>
<name>A0AAD4JMN2_PERFH</name>
<dbReference type="AlphaFoldDB" id="A0AAD4JMN2"/>
<gene>
    <name evidence="1" type="ORF">C2S53_000378</name>
</gene>
<proteinExistence type="predicted"/>
<dbReference type="EMBL" id="SDAM02000020">
    <property type="protein sequence ID" value="KAH6836241.1"/>
    <property type="molecule type" value="Genomic_DNA"/>
</dbReference>
<dbReference type="Proteomes" id="UP001190926">
    <property type="component" value="Unassembled WGS sequence"/>
</dbReference>
<comment type="caution">
    <text evidence="1">The sequence shown here is derived from an EMBL/GenBank/DDBJ whole genome shotgun (WGS) entry which is preliminary data.</text>
</comment>